<dbReference type="InterPro" id="IPR043128">
    <property type="entry name" value="Rev_trsase/Diguanyl_cyclase"/>
</dbReference>
<dbReference type="SMART" id="SM00267">
    <property type="entry name" value="GGDEF"/>
    <property type="match status" value="1"/>
</dbReference>
<dbReference type="EMBL" id="DLUI01000061">
    <property type="protein sequence ID" value="DAB38811.1"/>
    <property type="molecule type" value="Genomic_DNA"/>
</dbReference>
<keyword evidence="1" id="KW-0812">Transmembrane</keyword>
<dbReference type="AlphaFoldDB" id="A0A2D3WBX6"/>
<dbReference type="PANTHER" id="PTHR33121:SF71">
    <property type="entry name" value="OXYGEN SENSOR PROTEIN DOSP"/>
    <property type="match status" value="1"/>
</dbReference>
<accession>A0A2D3WBX6</accession>
<dbReference type="SUPFAM" id="SSF55073">
    <property type="entry name" value="Nucleotide cyclase"/>
    <property type="match status" value="1"/>
</dbReference>
<feature type="transmembrane region" description="Helical" evidence="1">
    <location>
        <begin position="194"/>
        <end position="214"/>
    </location>
</feature>
<dbReference type="SUPFAM" id="SSF141868">
    <property type="entry name" value="EAL domain-like"/>
    <property type="match status" value="1"/>
</dbReference>
<dbReference type="GO" id="GO:0071111">
    <property type="term" value="F:cyclic-guanylate-specific phosphodiesterase activity"/>
    <property type="evidence" value="ECO:0007669"/>
    <property type="project" value="InterPro"/>
</dbReference>
<dbReference type="FunFam" id="3.20.20.450:FF:000001">
    <property type="entry name" value="Cyclic di-GMP phosphodiesterase yahA"/>
    <property type="match status" value="1"/>
</dbReference>
<dbReference type="SMART" id="SM00052">
    <property type="entry name" value="EAL"/>
    <property type="match status" value="1"/>
</dbReference>
<dbReference type="CDD" id="cd01949">
    <property type="entry name" value="GGDEF"/>
    <property type="match status" value="1"/>
</dbReference>
<dbReference type="PROSITE" id="PS50883">
    <property type="entry name" value="EAL"/>
    <property type="match status" value="1"/>
</dbReference>
<dbReference type="Gene3D" id="3.30.70.270">
    <property type="match status" value="1"/>
</dbReference>
<feature type="transmembrane region" description="Helical" evidence="1">
    <location>
        <begin position="12"/>
        <end position="33"/>
    </location>
</feature>
<evidence type="ECO:0000256" key="1">
    <source>
        <dbReference type="SAM" id="Phobius"/>
    </source>
</evidence>
<gene>
    <name evidence="4" type="ORF">CFH83_04055</name>
</gene>
<dbReference type="NCBIfam" id="TIGR00254">
    <property type="entry name" value="GGDEF"/>
    <property type="match status" value="1"/>
</dbReference>
<dbReference type="InterPro" id="IPR000160">
    <property type="entry name" value="GGDEF_dom"/>
</dbReference>
<dbReference type="PANTHER" id="PTHR33121">
    <property type="entry name" value="CYCLIC DI-GMP PHOSPHODIESTERASE PDEF"/>
    <property type="match status" value="1"/>
</dbReference>
<dbReference type="Pfam" id="PF00563">
    <property type="entry name" value="EAL"/>
    <property type="match status" value="1"/>
</dbReference>
<feature type="domain" description="EAL" evidence="2">
    <location>
        <begin position="424"/>
        <end position="678"/>
    </location>
</feature>
<evidence type="ECO:0000259" key="3">
    <source>
        <dbReference type="PROSITE" id="PS50887"/>
    </source>
</evidence>
<dbReference type="CDD" id="cd01948">
    <property type="entry name" value="EAL"/>
    <property type="match status" value="1"/>
</dbReference>
<evidence type="ECO:0000259" key="2">
    <source>
        <dbReference type="PROSITE" id="PS50883"/>
    </source>
</evidence>
<keyword evidence="1" id="KW-0472">Membrane</keyword>
<keyword evidence="1" id="KW-1133">Transmembrane helix</keyword>
<dbReference type="Proteomes" id="UP000228859">
    <property type="component" value="Unassembled WGS sequence"/>
</dbReference>
<protein>
    <recommendedName>
        <fullName evidence="6">Diguanylate cyclase/phosphodiesterase</fullName>
    </recommendedName>
</protein>
<dbReference type="InterPro" id="IPR029787">
    <property type="entry name" value="Nucleotide_cyclase"/>
</dbReference>
<comment type="caution">
    <text evidence="4">The sequence shown here is derived from an EMBL/GenBank/DDBJ whole genome shotgun (WGS) entry which is preliminary data.</text>
</comment>
<feature type="domain" description="GGDEF" evidence="3">
    <location>
        <begin position="283"/>
        <end position="415"/>
    </location>
</feature>
<dbReference type="PROSITE" id="PS50887">
    <property type="entry name" value="GGDEF"/>
    <property type="match status" value="1"/>
</dbReference>
<sequence>MQNTLTLRKIANLSLVTILGGSIVVGTLLVLLLRDYERITEDKELSKSAYESLFILKYDTERLLTTSDLEQQKQTLLESQEEFQKHFAALTPNIREKEEWIEFKHIILSELDQVRNVLDNELFSKQNMMEKSLLRRLGEGLNANENSAYYIKIRDLNNKIVYLKQYEDFLLDELYSFQFTKSQEAEKHLNNAKIMLVLVIIATFVLLVILAYFVSRSIKKAENSLLATQENLKNALASLEEKQIILVRQRDILDHSAHYDSLTSIPNRLNFVEKLNHYILLNQPFAIWFIDLDRFKEINDSFGHSIGDGVLQEVAKRLENTIGSGSVARFGGDEFAIIVEHAQSKNDTEGIIKDFLERLADPMNVGGYEIFITCSAGASFFPNDAQSAEELLRNADSAMYQAKEEGKNTYQFYTQEMTQKVYERLTLENSLRKALTNHEFLLYYQPQVDMTLGKIIGFEALIRWNNPEFGIVSPLKFIPIAEETGLIIEIGEWVIEEASRQITQWKDEGLNPGYIAVNISAKQLIHGNLEKVVPAILKKHGCLHEWIELELTESIIMNNPDYSKNILMQLSEMGFKLAIDDFGTGYSSLAYLKNLPINKLKIDKSFVDNLPEDQADGEIVKSIIHLCKGLNLNIVAEGIETDKQGKFLLKEGCLIAQGYHYYKPLPSLEAKEVLTSDAYQYR</sequence>
<name>A0A2D3WBX6_9BACT</name>
<dbReference type="Pfam" id="PF00990">
    <property type="entry name" value="GGDEF"/>
    <property type="match status" value="1"/>
</dbReference>
<organism evidence="4 5">
    <name type="scientific">Sulfuricurvum kujiense</name>
    <dbReference type="NCBI Taxonomy" id="148813"/>
    <lineage>
        <taxon>Bacteria</taxon>
        <taxon>Pseudomonadati</taxon>
        <taxon>Campylobacterota</taxon>
        <taxon>Epsilonproteobacteria</taxon>
        <taxon>Campylobacterales</taxon>
        <taxon>Sulfurimonadaceae</taxon>
        <taxon>Sulfuricurvum</taxon>
    </lineage>
</organism>
<evidence type="ECO:0000313" key="5">
    <source>
        <dbReference type="Proteomes" id="UP000228859"/>
    </source>
</evidence>
<evidence type="ECO:0008006" key="6">
    <source>
        <dbReference type="Google" id="ProtNLM"/>
    </source>
</evidence>
<evidence type="ECO:0000313" key="4">
    <source>
        <dbReference type="EMBL" id="DAB38811.1"/>
    </source>
</evidence>
<dbReference type="Gene3D" id="3.20.20.450">
    <property type="entry name" value="EAL domain"/>
    <property type="match status" value="1"/>
</dbReference>
<dbReference type="InterPro" id="IPR035919">
    <property type="entry name" value="EAL_sf"/>
</dbReference>
<dbReference type="InterPro" id="IPR001633">
    <property type="entry name" value="EAL_dom"/>
</dbReference>
<reference evidence="4 5" key="1">
    <citation type="journal article" date="2017" name="Front. Microbiol.">
        <title>Comparative Genomic Analysis of the Class Epsilonproteobacteria and Proposed Reclassification to Epsilonbacteraeota (phyl. nov.).</title>
        <authorList>
            <person name="Waite D.W."/>
            <person name="Vanwonterghem I."/>
            <person name="Rinke C."/>
            <person name="Parks D.H."/>
            <person name="Zhang Y."/>
            <person name="Takai K."/>
            <person name="Sievert S.M."/>
            <person name="Simon J."/>
            <person name="Campbell B.J."/>
            <person name="Hanson T.E."/>
            <person name="Woyke T."/>
            <person name="Klotz M.G."/>
            <person name="Hugenholtz P."/>
        </authorList>
    </citation>
    <scope>NUCLEOTIDE SEQUENCE [LARGE SCALE GENOMIC DNA]</scope>
    <source>
        <strain evidence="4">UBA12443</strain>
    </source>
</reference>
<proteinExistence type="predicted"/>
<dbReference type="InterPro" id="IPR050706">
    <property type="entry name" value="Cyclic-di-GMP_PDE-like"/>
</dbReference>